<proteinExistence type="predicted"/>
<protein>
    <submittedName>
        <fullName evidence="1">Uncharacterized protein</fullName>
    </submittedName>
</protein>
<reference evidence="1 2" key="1">
    <citation type="submission" date="2019-06" db="EMBL/GenBank/DDBJ databases">
        <title>Draft genomes of female and male turbot (Scophthalmus maximus).</title>
        <authorList>
            <person name="Xu H."/>
            <person name="Xu X.-W."/>
            <person name="Shao C."/>
            <person name="Chen S."/>
        </authorList>
    </citation>
    <scope>NUCLEOTIDE SEQUENCE [LARGE SCALE GENOMIC DNA]</scope>
    <source>
        <strain evidence="1">Ysfricsl-2016a</strain>
        <tissue evidence="1">Blood</tissue>
    </source>
</reference>
<organism evidence="1 2">
    <name type="scientific">Scophthalmus maximus</name>
    <name type="common">Turbot</name>
    <name type="synonym">Psetta maxima</name>
    <dbReference type="NCBI Taxonomy" id="52904"/>
    <lineage>
        <taxon>Eukaryota</taxon>
        <taxon>Metazoa</taxon>
        <taxon>Chordata</taxon>
        <taxon>Craniata</taxon>
        <taxon>Vertebrata</taxon>
        <taxon>Euteleostomi</taxon>
        <taxon>Actinopterygii</taxon>
        <taxon>Neopterygii</taxon>
        <taxon>Teleostei</taxon>
        <taxon>Neoteleostei</taxon>
        <taxon>Acanthomorphata</taxon>
        <taxon>Carangaria</taxon>
        <taxon>Pleuronectiformes</taxon>
        <taxon>Pleuronectoidei</taxon>
        <taxon>Scophthalmidae</taxon>
        <taxon>Scophthalmus</taxon>
    </lineage>
</organism>
<evidence type="ECO:0000313" key="1">
    <source>
        <dbReference type="EMBL" id="KAF0022164.1"/>
    </source>
</evidence>
<dbReference type="EMBL" id="VEVO01000064">
    <property type="protein sequence ID" value="KAF0022164.1"/>
    <property type="molecule type" value="Genomic_DNA"/>
</dbReference>
<accession>A0A6A4RUD3</accession>
<comment type="caution">
    <text evidence="1">The sequence shown here is derived from an EMBL/GenBank/DDBJ whole genome shotgun (WGS) entry which is preliminary data.</text>
</comment>
<dbReference type="Proteomes" id="UP000438429">
    <property type="component" value="Unassembled WGS sequence"/>
</dbReference>
<name>A0A6A4RUD3_SCOMX</name>
<dbReference type="AlphaFoldDB" id="A0A6A4RUD3"/>
<sequence length="268" mass="29247">MTSVFAACDETLESASLDEEQSTGYALRILASPPLAHYVTDATHAAALVVLDIAAQSRNYVQREDGPTSKYKDYKQLVCQTCGVKRCMDTRLFKGYSKKDDHGRVIFGNLNRLALKTYGSEDKEVSYKCPSGENVRTAQCQTCQTLKDCLMTLCKECRSSNCEVYAGSTKVSSGKATVARGVYKIDTKASTVNKLKKALEAVKRVATSKRGKGLASAVGDAVINNRETISKLAKVIGLPEDKVATVDQILKVGNGFYMKDTRSPQTRK</sequence>
<gene>
    <name evidence="1" type="ORF">F2P81_025580</name>
</gene>
<evidence type="ECO:0000313" key="2">
    <source>
        <dbReference type="Proteomes" id="UP000438429"/>
    </source>
</evidence>